<name>A0A6L3VB89_9BACI</name>
<comment type="caution">
    <text evidence="1">The sequence shown here is derived from an EMBL/GenBank/DDBJ whole genome shotgun (WGS) entry which is preliminary data.</text>
</comment>
<protein>
    <recommendedName>
        <fullName evidence="3">Flagellar protein</fullName>
    </recommendedName>
</protein>
<accession>A0A6L3VB89</accession>
<reference evidence="1 2" key="1">
    <citation type="journal article" date="2016" name="Antonie Van Leeuwenhoek">
        <title>Bacillus depressus sp. nov., isolated from soil of a sunflower field.</title>
        <authorList>
            <person name="Wei X."/>
            <person name="Xin D."/>
            <person name="Xin Y."/>
            <person name="Zhang H."/>
            <person name="Wang T."/>
            <person name="Zhang J."/>
        </authorList>
    </citation>
    <scope>NUCLEOTIDE SEQUENCE [LARGE SCALE GENOMIC DNA]</scope>
    <source>
        <strain evidence="1 2">BZ1</strain>
    </source>
</reference>
<evidence type="ECO:0008006" key="3">
    <source>
        <dbReference type="Google" id="ProtNLM"/>
    </source>
</evidence>
<sequence>MAELINCPNCSSIFVKNQFRNVCDQCWKEEEKCYETVYQYMRKRENRAATMNQVVEATEVEEELLLKFIKAGRFKLTQFPNLGYPCDKCGAIIREGKLCDKCTDELRKDLAEHNLEEERRKEIERREKQATYFAVDEKLRKG</sequence>
<keyword evidence="2" id="KW-1185">Reference proteome</keyword>
<dbReference type="RefSeq" id="WP_151534737.1">
    <property type="nucleotide sequence ID" value="NZ_WBOS01000003.1"/>
</dbReference>
<gene>
    <name evidence="1" type="ORF">F7731_10545</name>
</gene>
<dbReference type="AlphaFoldDB" id="A0A6L3VB89"/>
<dbReference type="NCBIfam" id="TIGR03826">
    <property type="entry name" value="YvyF"/>
    <property type="match status" value="1"/>
</dbReference>
<dbReference type="InterPro" id="IPR022258">
    <property type="entry name" value="Flagellar_operon_YvyF"/>
</dbReference>
<proteinExistence type="predicted"/>
<dbReference type="OrthoDB" id="1739831at2"/>
<dbReference type="Proteomes" id="UP000481030">
    <property type="component" value="Unassembled WGS sequence"/>
</dbReference>
<organism evidence="1 2">
    <name type="scientific">Cytobacillus depressus</name>
    <dbReference type="NCBI Taxonomy" id="1602942"/>
    <lineage>
        <taxon>Bacteria</taxon>
        <taxon>Bacillati</taxon>
        <taxon>Bacillota</taxon>
        <taxon>Bacilli</taxon>
        <taxon>Bacillales</taxon>
        <taxon>Bacillaceae</taxon>
        <taxon>Cytobacillus</taxon>
    </lineage>
</organism>
<evidence type="ECO:0000313" key="2">
    <source>
        <dbReference type="Proteomes" id="UP000481030"/>
    </source>
</evidence>
<dbReference type="EMBL" id="WBOS01000003">
    <property type="protein sequence ID" value="KAB2336782.1"/>
    <property type="molecule type" value="Genomic_DNA"/>
</dbReference>
<evidence type="ECO:0000313" key="1">
    <source>
        <dbReference type="EMBL" id="KAB2336782.1"/>
    </source>
</evidence>